<dbReference type="VEuPathDB" id="FungiDB:BLGHR1_16522"/>
<sequence>MKTHKTIQQQPSSVSSLSPKWLQMYDSFITKNQSSITSIESALQSLTYMIPGRFRDAELASESLHCSIQLLSMYHDTVLLRTSKKASKVSNVQSLHNRYTRYWTQRSRPYRQVALLLSIIRYTELLWEMIAKRRGERVRWRVVIIIEAIKACCRLFLLQTTNSRPIVNPILPARETISEASLFTENGSDEVAEYGQLAVEKEYHMKRTGLHLPMLPNSADISGYLTSRVLTADNIKAPETLLNQVYGSAHLAECLYIIQPLIYSIARSRCRNKKSWQPWLLGLSLECAARQIRKNGFNITTLEREQWSKRSWAMAWWLMRGAFYENIMRNFLHRTSQRLPGLLLGVLEDYLYLWDEYYFSTSSN</sequence>
<gene>
    <name evidence="3" type="ORF">BLGHR1_16522</name>
</gene>
<organism evidence="3 4">
    <name type="scientific">Blumeria hordei</name>
    <name type="common">Barley powdery mildew</name>
    <name type="synonym">Blumeria graminis f. sp. hordei</name>
    <dbReference type="NCBI Taxonomy" id="2867405"/>
    <lineage>
        <taxon>Eukaryota</taxon>
        <taxon>Fungi</taxon>
        <taxon>Dikarya</taxon>
        <taxon>Ascomycota</taxon>
        <taxon>Pezizomycotina</taxon>
        <taxon>Leotiomycetes</taxon>
        <taxon>Erysiphales</taxon>
        <taxon>Erysiphaceae</taxon>
        <taxon>Blumeria</taxon>
    </lineage>
</organism>
<dbReference type="EMBL" id="UNSH01000083">
    <property type="protein sequence ID" value="SZF05719.1"/>
    <property type="molecule type" value="Genomic_DNA"/>
</dbReference>
<comment type="subcellular location">
    <subcellularLocation>
        <location evidence="2">Peroxisome membrane</location>
    </subcellularLocation>
</comment>
<accession>A0A383V149</accession>
<name>A0A383V149_BLUHO</name>
<dbReference type="AlphaFoldDB" id="A0A383V149"/>
<evidence type="ECO:0000313" key="3">
    <source>
        <dbReference type="EMBL" id="SZF05719.1"/>
    </source>
</evidence>
<keyword evidence="2" id="KW-0576">Peroxisome</keyword>
<dbReference type="Pfam" id="PF08610">
    <property type="entry name" value="Pex16"/>
    <property type="match status" value="1"/>
</dbReference>
<proteinExistence type="inferred from homology"/>
<protein>
    <recommendedName>
        <fullName evidence="2">Peroxisomal membrane protein PEX16</fullName>
    </recommendedName>
</protein>
<dbReference type="Proteomes" id="UP000275772">
    <property type="component" value="Unassembled WGS sequence"/>
</dbReference>
<evidence type="ECO:0000313" key="4">
    <source>
        <dbReference type="Proteomes" id="UP000275772"/>
    </source>
</evidence>
<reference evidence="3 4" key="1">
    <citation type="submission" date="2017-11" db="EMBL/GenBank/DDBJ databases">
        <authorList>
            <person name="Kracher B."/>
        </authorList>
    </citation>
    <scope>NUCLEOTIDE SEQUENCE [LARGE SCALE GENOMIC DNA]</scope>
    <source>
        <strain evidence="3 4">RACE1</strain>
    </source>
</reference>
<dbReference type="GO" id="GO:0007031">
    <property type="term" value="P:peroxisome organization"/>
    <property type="evidence" value="ECO:0007669"/>
    <property type="project" value="UniProtKB-KW"/>
</dbReference>
<dbReference type="InterPro" id="IPR013919">
    <property type="entry name" value="Pex16"/>
</dbReference>
<dbReference type="PANTHER" id="PTHR13299:SF0">
    <property type="entry name" value="PEROXISOMAL MEMBRANE PROTEIN PEX16"/>
    <property type="match status" value="1"/>
</dbReference>
<comment type="similarity">
    <text evidence="1 2">Belongs to the peroxin-16 family.</text>
</comment>
<dbReference type="PANTHER" id="PTHR13299">
    <property type="entry name" value="PEROXISOMAL MEMBRANE PROTEIN PEX16"/>
    <property type="match status" value="1"/>
</dbReference>
<dbReference type="GO" id="GO:0005778">
    <property type="term" value="C:peroxisomal membrane"/>
    <property type="evidence" value="ECO:0007669"/>
    <property type="project" value="UniProtKB-SubCell"/>
</dbReference>
<evidence type="ECO:0000256" key="1">
    <source>
        <dbReference type="ARBA" id="ARBA00009505"/>
    </source>
</evidence>
<keyword evidence="2" id="KW-0962">Peroxisome biogenesis</keyword>
<evidence type="ECO:0000256" key="2">
    <source>
        <dbReference type="RuleBase" id="RU365003"/>
    </source>
</evidence>